<organism evidence="1 2">
    <name type="scientific">Favolaschia claudopus</name>
    <dbReference type="NCBI Taxonomy" id="2862362"/>
    <lineage>
        <taxon>Eukaryota</taxon>
        <taxon>Fungi</taxon>
        <taxon>Dikarya</taxon>
        <taxon>Basidiomycota</taxon>
        <taxon>Agaricomycotina</taxon>
        <taxon>Agaricomycetes</taxon>
        <taxon>Agaricomycetidae</taxon>
        <taxon>Agaricales</taxon>
        <taxon>Marasmiineae</taxon>
        <taxon>Mycenaceae</taxon>
        <taxon>Favolaschia</taxon>
    </lineage>
</organism>
<protein>
    <recommendedName>
        <fullName evidence="3">F-box domain-containing protein</fullName>
    </recommendedName>
</protein>
<keyword evidence="2" id="KW-1185">Reference proteome</keyword>
<reference evidence="1 2" key="1">
    <citation type="journal article" date="2024" name="J Genomics">
        <title>Draft genome sequencing and assembly of Favolaschia claudopus CIRM-BRFM 2984 isolated from oak limbs.</title>
        <authorList>
            <person name="Navarro D."/>
            <person name="Drula E."/>
            <person name="Chaduli D."/>
            <person name="Cazenave R."/>
            <person name="Ahrendt S."/>
            <person name="Wang J."/>
            <person name="Lipzen A."/>
            <person name="Daum C."/>
            <person name="Barry K."/>
            <person name="Grigoriev I.V."/>
            <person name="Favel A."/>
            <person name="Rosso M.N."/>
            <person name="Martin F."/>
        </authorList>
    </citation>
    <scope>NUCLEOTIDE SEQUENCE [LARGE SCALE GENOMIC DNA]</scope>
    <source>
        <strain evidence="1 2">CIRM-BRFM 2984</strain>
    </source>
</reference>
<evidence type="ECO:0000313" key="2">
    <source>
        <dbReference type="Proteomes" id="UP001362999"/>
    </source>
</evidence>
<proteinExistence type="predicted"/>
<accession>A0AAW0ATM7</accession>
<dbReference type="SUPFAM" id="SSF52047">
    <property type="entry name" value="RNI-like"/>
    <property type="match status" value="1"/>
</dbReference>
<evidence type="ECO:0000313" key="1">
    <source>
        <dbReference type="EMBL" id="KAK7016848.1"/>
    </source>
</evidence>
<dbReference type="InterPro" id="IPR032675">
    <property type="entry name" value="LRR_dom_sf"/>
</dbReference>
<comment type="caution">
    <text evidence="1">The sequence shown here is derived from an EMBL/GenBank/DDBJ whole genome shotgun (WGS) entry which is preliminary data.</text>
</comment>
<dbReference type="EMBL" id="JAWWNJ010000049">
    <property type="protein sequence ID" value="KAK7016848.1"/>
    <property type="molecule type" value="Genomic_DNA"/>
</dbReference>
<gene>
    <name evidence="1" type="ORF">R3P38DRAFT_2541243</name>
</gene>
<evidence type="ECO:0008006" key="3">
    <source>
        <dbReference type="Google" id="ProtNLM"/>
    </source>
</evidence>
<dbReference type="Gene3D" id="3.80.10.10">
    <property type="entry name" value="Ribonuclease Inhibitor"/>
    <property type="match status" value="1"/>
</dbReference>
<dbReference type="AlphaFoldDB" id="A0AAW0ATM7"/>
<name>A0AAW0ATM7_9AGAR</name>
<sequence>MHSASDEPGGMHTMQLFEVPDILERLRHNDIPSDVEIHAIRDSITIAQSLIVALQSQAPTVETEALSKYVALPTSLISPIRRLPVDILLTIFLNPIAHQRLRPGFARRSIILNYRPNTLGAVCYHWRCLTLGTPKLWSSLMVCPNQPDQYTVDGVRVALQRSQVASLHLKFRPALTGFVLDGEVMKEFLKHTERWGHVELTINAALLRQLSPARHRLESLDTLTVIHSDIEEHFEHFPSDVFTDAPMLRTLHLSGNLPDSPSAVPILPWSQLAKLHIHVDWTGGALPSAGAYHYMLSQATNLREYDVYLPYATKRGPHPVISHHLKEMRVYGPSQWSTNDEKIDVLIQNHSTAPALEKLALVYCKLISALPSFLHRSFAQLQTLEIDGASGRAVDLISLSQMVPTVKQLVLRKLLPYAVTNLVIKSLTIDIFSPDKVLLPMMTSFLLDGAYLFKADALMAMLESRLTPPDEFSQLAAVDINLPITVVPAARFKDFAIAANRALKTFSFICLNEARKPSQWIMLE</sequence>
<dbReference type="Proteomes" id="UP001362999">
    <property type="component" value="Unassembled WGS sequence"/>
</dbReference>